<proteinExistence type="predicted"/>
<dbReference type="InterPro" id="IPR032812">
    <property type="entry name" value="SbsA_Ig"/>
</dbReference>
<keyword evidence="1 2" id="KW-0732">Signal</keyword>
<dbReference type="Proteomes" id="UP000297475">
    <property type="component" value="Unassembled WGS sequence"/>
</dbReference>
<sequence>MKRQWLVLVALGSSLVLAACSDGSGSGSSGGPLGITEMIPAAEETDVIPSMVMVTRFNQTVDPDTLEDAFALLDEHGDRVEGSLEWLPGRNQAHFYPAGALDLGAEYRLSWSDALRDADGNALQSPEQGRFTVRSGQWHDWETLVGPYYMSDMPSTPSHLITSVGPQGDALIGWFQRDDEQSALMASHYRPGDGWRHPQVLSTPWVMRADALSLTWLDDYQALAVWHEGHGRSHQVMAARFHYQTGWAEPEQLGLGSRALEPRVIARPDGTAIVHWLYQDQVHVTSLQGGHWAYPAQISTGQGHSIDAHELLITADDTRVLIWEEEDSRGKQVYQAAVDEDNSLQGDPARVLADTADVQLVAAFVDGDDWLVVWSVDDGSALGRRPQGQWFNGQEPLADPFWVTTSSGVSGRLDRDAVTFFVSPEGYRDLYLNNIRHRVRTDQQGDLVHRDSIPWPHGDNDYVLAQWVQGADGQPIGLWRYRPRAQDDDPHSVLVARHSDSQGLPVEDELLNYALPGLSPRVPDLYFFTGAQGHAAMLEYGIIDDLQARIRTRMFD</sequence>
<dbReference type="RefSeq" id="WP_135482501.1">
    <property type="nucleotide sequence ID" value="NZ_SRMF01000002.1"/>
</dbReference>
<organism evidence="4 5">
    <name type="scientific">Natronospirillum operosum</name>
    <dbReference type="NCBI Taxonomy" id="2759953"/>
    <lineage>
        <taxon>Bacteria</taxon>
        <taxon>Pseudomonadati</taxon>
        <taxon>Pseudomonadota</taxon>
        <taxon>Gammaproteobacteria</taxon>
        <taxon>Oceanospirillales</taxon>
        <taxon>Natronospirillaceae</taxon>
        <taxon>Natronospirillum</taxon>
    </lineage>
</organism>
<evidence type="ECO:0000256" key="1">
    <source>
        <dbReference type="ARBA" id="ARBA00022729"/>
    </source>
</evidence>
<dbReference type="PROSITE" id="PS51257">
    <property type="entry name" value="PROKAR_LIPOPROTEIN"/>
    <property type="match status" value="1"/>
</dbReference>
<name>A0A4Z0WF74_9GAMM</name>
<keyword evidence="5" id="KW-1185">Reference proteome</keyword>
<reference evidence="4 5" key="1">
    <citation type="submission" date="2019-04" db="EMBL/GenBank/DDBJ databases">
        <title>Natronospirillum operosus gen. nov., sp. nov., a haloalkaliphilic satellite isolated from decaying biomass of laboratory culture of cyanobacterium Geitlerinema sp. and proposal of Natronospirillaceae fam. nov. and Saccharospirillaceae fam. nov.</title>
        <authorList>
            <person name="Kevbrin V."/>
            <person name="Boltyanskaya Y."/>
            <person name="Koziaeva V."/>
            <person name="Grouzdev D.S."/>
            <person name="Park M."/>
            <person name="Cho J."/>
        </authorList>
    </citation>
    <scope>NUCLEOTIDE SEQUENCE [LARGE SCALE GENOMIC DNA]</scope>
    <source>
        <strain evidence="4 5">G-116</strain>
    </source>
</reference>
<evidence type="ECO:0000313" key="4">
    <source>
        <dbReference type="EMBL" id="TGG93946.1"/>
    </source>
</evidence>
<feature type="chain" id="PRO_5021209050" description="SbsA Ig-like domain-containing protein" evidence="2">
    <location>
        <begin position="19"/>
        <end position="556"/>
    </location>
</feature>
<evidence type="ECO:0000259" key="3">
    <source>
        <dbReference type="Pfam" id="PF13205"/>
    </source>
</evidence>
<accession>A0A4Z0WF74</accession>
<dbReference type="EMBL" id="SRMF01000002">
    <property type="protein sequence ID" value="TGG93946.1"/>
    <property type="molecule type" value="Genomic_DNA"/>
</dbReference>
<evidence type="ECO:0000313" key="5">
    <source>
        <dbReference type="Proteomes" id="UP000297475"/>
    </source>
</evidence>
<feature type="domain" description="SbsA Ig-like" evidence="3">
    <location>
        <begin position="32"/>
        <end position="132"/>
    </location>
</feature>
<feature type="signal peptide" evidence="2">
    <location>
        <begin position="1"/>
        <end position="18"/>
    </location>
</feature>
<dbReference type="AlphaFoldDB" id="A0A4Z0WF74"/>
<gene>
    <name evidence="4" type="ORF">E4656_07100</name>
</gene>
<dbReference type="OrthoDB" id="9153754at2"/>
<evidence type="ECO:0000256" key="2">
    <source>
        <dbReference type="SAM" id="SignalP"/>
    </source>
</evidence>
<comment type="caution">
    <text evidence="4">The sequence shown here is derived from an EMBL/GenBank/DDBJ whole genome shotgun (WGS) entry which is preliminary data.</text>
</comment>
<dbReference type="Pfam" id="PF13205">
    <property type="entry name" value="Big_5"/>
    <property type="match status" value="1"/>
</dbReference>
<protein>
    <recommendedName>
        <fullName evidence="3">SbsA Ig-like domain-containing protein</fullName>
    </recommendedName>
</protein>